<keyword evidence="3" id="KW-1185">Reference proteome</keyword>
<feature type="compositionally biased region" description="Acidic residues" evidence="1">
    <location>
        <begin position="98"/>
        <end position="110"/>
    </location>
</feature>
<evidence type="ECO:0000313" key="3">
    <source>
        <dbReference type="Proteomes" id="UP000598997"/>
    </source>
</evidence>
<reference evidence="2 3" key="1">
    <citation type="journal article" date="2014" name="Int. J. Syst. Evol. Microbiol.">
        <title>Complete genome sequence of Corynebacterium casei LMG S-19264T (=DSM 44701T), isolated from a smear-ripened cheese.</title>
        <authorList>
            <consortium name="US DOE Joint Genome Institute (JGI-PGF)"/>
            <person name="Walter F."/>
            <person name="Albersmeier A."/>
            <person name="Kalinowski J."/>
            <person name="Ruckert C."/>
        </authorList>
    </citation>
    <scope>NUCLEOTIDE SEQUENCE [LARGE SCALE GENOMIC DNA]</scope>
    <source>
        <strain evidence="2 3">CGMCC 1.15358</strain>
    </source>
</reference>
<accession>A0A916YCY5</accession>
<evidence type="ECO:0000313" key="2">
    <source>
        <dbReference type="EMBL" id="GGD39985.1"/>
    </source>
</evidence>
<feature type="region of interest" description="Disordered" evidence="1">
    <location>
        <begin position="29"/>
        <end position="110"/>
    </location>
</feature>
<dbReference type="RefSeq" id="WP_066763410.1">
    <property type="nucleotide sequence ID" value="NZ_BMIO01000003.1"/>
</dbReference>
<dbReference type="EMBL" id="BMIO01000003">
    <property type="protein sequence ID" value="GGD39985.1"/>
    <property type="molecule type" value="Genomic_DNA"/>
</dbReference>
<protein>
    <submittedName>
        <fullName evidence="2">Uncharacterized protein</fullName>
    </submittedName>
</protein>
<name>A0A916YCY5_9SPHN</name>
<organism evidence="2 3">
    <name type="scientific">Croceicoccus pelagius</name>
    <dbReference type="NCBI Taxonomy" id="1703341"/>
    <lineage>
        <taxon>Bacteria</taxon>
        <taxon>Pseudomonadati</taxon>
        <taxon>Pseudomonadota</taxon>
        <taxon>Alphaproteobacteria</taxon>
        <taxon>Sphingomonadales</taxon>
        <taxon>Erythrobacteraceae</taxon>
        <taxon>Croceicoccus</taxon>
    </lineage>
</organism>
<dbReference type="OrthoDB" id="7511418at2"/>
<comment type="caution">
    <text evidence="2">The sequence shown here is derived from an EMBL/GenBank/DDBJ whole genome shotgun (WGS) entry which is preliminary data.</text>
</comment>
<dbReference type="Proteomes" id="UP000598997">
    <property type="component" value="Unassembled WGS sequence"/>
</dbReference>
<feature type="compositionally biased region" description="Acidic residues" evidence="1">
    <location>
        <begin position="70"/>
        <end position="79"/>
    </location>
</feature>
<gene>
    <name evidence="2" type="ORF">GCM10010989_12710</name>
</gene>
<sequence>MNTNGTNTDMKPAPLHTLLIIGLAVSLAGCGSDSAAPEGDNREAGGEVLEGSITDEMIPLDQLQSQGESAEPEGEDGEDNGSASASDADDAEAAAAEEPAEAAGDEPAAE</sequence>
<evidence type="ECO:0000256" key="1">
    <source>
        <dbReference type="SAM" id="MobiDB-lite"/>
    </source>
</evidence>
<proteinExistence type="predicted"/>
<dbReference type="AlphaFoldDB" id="A0A916YCY5"/>